<feature type="compositionally biased region" description="Low complexity" evidence="1">
    <location>
        <begin position="256"/>
        <end position="275"/>
    </location>
</feature>
<feature type="compositionally biased region" description="Basic residues" evidence="1">
    <location>
        <begin position="218"/>
        <end position="233"/>
    </location>
</feature>
<name>A0ABM4HMK0_ODOVR</name>
<dbReference type="RefSeq" id="XP_070316786.1">
    <property type="nucleotide sequence ID" value="XM_070460685.1"/>
</dbReference>
<dbReference type="Proteomes" id="UP001652640">
    <property type="component" value="Chromosome 33"/>
</dbReference>
<feature type="compositionally biased region" description="Pro residues" evidence="1">
    <location>
        <begin position="179"/>
        <end position="190"/>
    </location>
</feature>
<feature type="compositionally biased region" description="Basic and acidic residues" evidence="1">
    <location>
        <begin position="234"/>
        <end position="244"/>
    </location>
</feature>
<feature type="compositionally biased region" description="Low complexity" evidence="1">
    <location>
        <begin position="168"/>
        <end position="178"/>
    </location>
</feature>
<reference evidence="2" key="1">
    <citation type="journal article" date="2022" name="J. Hered.">
        <title>A De Novo Chromosome-Level Genome Assembly of the White-Tailed Deer, Odocoileus Virginianus.</title>
        <authorList>
            <person name="London E.W."/>
            <person name="Roca A.L."/>
            <person name="Novakofski J.E."/>
            <person name="Mateus-Pinilla N.E."/>
        </authorList>
    </citation>
    <scope>NUCLEOTIDE SEQUENCE [LARGE SCALE GENOMIC DNA]</scope>
</reference>
<sequence>MRSPARGPRCAPASPKRISGDPEGRTGGAGRAAAPGPPESRAAHPSLPGPTWHLPPPDAGRGSGMGVRPRGRAPRPHGALGAEHPTAGAPARPGSRGPTPAAAGPRRQKTRRRAPPGRPLGPPPGPTRPPLTWRRAGGAGARRLLAGTRSPRAQSRASRRPPPPPSARAPTSRRTTSPPHRPPPARPPGSPASDTASGIGVGARHAAPPTARAAPPIRRARARQRPAHSRHHPPRADAPPRPRPPEAPPPSPPALSEPAVPVTAGAARAAWWRQQSPDVESREHPQSPRRLSAGSSAGGQAPVCNPHPYSSVGLPNLNAPHLPGPLVFEIH</sequence>
<feature type="compositionally biased region" description="Low complexity" evidence="1">
    <location>
        <begin position="130"/>
        <end position="156"/>
    </location>
</feature>
<keyword evidence="2" id="KW-1185">Reference proteome</keyword>
<feature type="compositionally biased region" description="Low complexity" evidence="1">
    <location>
        <begin position="203"/>
        <end position="217"/>
    </location>
</feature>
<dbReference type="GeneID" id="139032771"/>
<proteinExistence type="predicted"/>
<evidence type="ECO:0008006" key="4">
    <source>
        <dbReference type="Google" id="ProtNLM"/>
    </source>
</evidence>
<protein>
    <recommendedName>
        <fullName evidence="4">Basic proline-rich protein-like</fullName>
    </recommendedName>
</protein>
<feature type="compositionally biased region" description="Pro residues" evidence="1">
    <location>
        <begin position="245"/>
        <end position="255"/>
    </location>
</feature>
<accession>A0ABM4HMK0</accession>
<evidence type="ECO:0000256" key="1">
    <source>
        <dbReference type="SAM" id="MobiDB-lite"/>
    </source>
</evidence>
<evidence type="ECO:0000313" key="3">
    <source>
        <dbReference type="RefSeq" id="XP_070316786.1"/>
    </source>
</evidence>
<feature type="compositionally biased region" description="Pro residues" evidence="1">
    <location>
        <begin position="116"/>
        <end position="129"/>
    </location>
</feature>
<reference evidence="3" key="2">
    <citation type="submission" date="2025-08" db="UniProtKB">
        <authorList>
            <consortium name="RefSeq"/>
        </authorList>
    </citation>
    <scope>IDENTIFICATION</scope>
    <source>
        <tissue evidence="3">Tongue muscle</tissue>
    </source>
</reference>
<feature type="region of interest" description="Disordered" evidence="1">
    <location>
        <begin position="1"/>
        <end position="307"/>
    </location>
</feature>
<organism evidence="2 3">
    <name type="scientific">Odocoileus virginianus</name>
    <name type="common">White-tailed deer</name>
    <dbReference type="NCBI Taxonomy" id="9874"/>
    <lineage>
        <taxon>Eukaryota</taxon>
        <taxon>Metazoa</taxon>
        <taxon>Chordata</taxon>
        <taxon>Craniata</taxon>
        <taxon>Vertebrata</taxon>
        <taxon>Euteleostomi</taxon>
        <taxon>Mammalia</taxon>
        <taxon>Eutheria</taxon>
        <taxon>Laurasiatheria</taxon>
        <taxon>Artiodactyla</taxon>
        <taxon>Ruminantia</taxon>
        <taxon>Pecora</taxon>
        <taxon>Cervidae</taxon>
        <taxon>Odocoileinae</taxon>
        <taxon>Odocoileus</taxon>
    </lineage>
</organism>
<evidence type="ECO:0000313" key="2">
    <source>
        <dbReference type="Proteomes" id="UP001652640"/>
    </source>
</evidence>
<gene>
    <name evidence="3" type="primary">LOC139032771</name>
</gene>
<feature type="compositionally biased region" description="Basic residues" evidence="1">
    <location>
        <begin position="106"/>
        <end position="115"/>
    </location>
</feature>